<reference evidence="1" key="2">
    <citation type="journal article" date="2020" name="Nat. Commun.">
        <title>Large-scale genome sequencing of mycorrhizal fungi provides insights into the early evolution of symbiotic traits.</title>
        <authorList>
            <person name="Miyauchi S."/>
            <person name="Kiss E."/>
            <person name="Kuo A."/>
            <person name="Drula E."/>
            <person name="Kohler A."/>
            <person name="Sanchez-Garcia M."/>
            <person name="Morin E."/>
            <person name="Andreopoulos B."/>
            <person name="Barry K.W."/>
            <person name="Bonito G."/>
            <person name="Buee M."/>
            <person name="Carver A."/>
            <person name="Chen C."/>
            <person name="Cichocki N."/>
            <person name="Clum A."/>
            <person name="Culley D."/>
            <person name="Crous P.W."/>
            <person name="Fauchery L."/>
            <person name="Girlanda M."/>
            <person name="Hayes R.D."/>
            <person name="Keri Z."/>
            <person name="LaButti K."/>
            <person name="Lipzen A."/>
            <person name="Lombard V."/>
            <person name="Magnuson J."/>
            <person name="Maillard F."/>
            <person name="Murat C."/>
            <person name="Nolan M."/>
            <person name="Ohm R.A."/>
            <person name="Pangilinan J."/>
            <person name="Pereira M.F."/>
            <person name="Perotto S."/>
            <person name="Peter M."/>
            <person name="Pfister S."/>
            <person name="Riley R."/>
            <person name="Sitrit Y."/>
            <person name="Stielow J.B."/>
            <person name="Szollosi G."/>
            <person name="Zifcakova L."/>
            <person name="Stursova M."/>
            <person name="Spatafora J.W."/>
            <person name="Tedersoo L."/>
            <person name="Vaario L.M."/>
            <person name="Yamada A."/>
            <person name="Yan M."/>
            <person name="Wang P."/>
            <person name="Xu J."/>
            <person name="Bruns T."/>
            <person name="Baldrian P."/>
            <person name="Vilgalys R."/>
            <person name="Dunand C."/>
            <person name="Henrissat B."/>
            <person name="Grigoriev I.V."/>
            <person name="Hibbett D."/>
            <person name="Nagy L.G."/>
            <person name="Martin F.M."/>
        </authorList>
    </citation>
    <scope>NUCLEOTIDE SEQUENCE</scope>
    <source>
        <strain evidence="1">BED1</strain>
    </source>
</reference>
<name>A0AAD4C614_BOLED</name>
<evidence type="ECO:0000313" key="2">
    <source>
        <dbReference type="Proteomes" id="UP001194468"/>
    </source>
</evidence>
<keyword evidence="2" id="KW-1185">Reference proteome</keyword>
<organism evidence="1 2">
    <name type="scientific">Boletus edulis BED1</name>
    <dbReference type="NCBI Taxonomy" id="1328754"/>
    <lineage>
        <taxon>Eukaryota</taxon>
        <taxon>Fungi</taxon>
        <taxon>Dikarya</taxon>
        <taxon>Basidiomycota</taxon>
        <taxon>Agaricomycotina</taxon>
        <taxon>Agaricomycetes</taxon>
        <taxon>Agaricomycetidae</taxon>
        <taxon>Boletales</taxon>
        <taxon>Boletineae</taxon>
        <taxon>Boletaceae</taxon>
        <taxon>Boletoideae</taxon>
        <taxon>Boletus</taxon>
    </lineage>
</organism>
<sequence>MTCSCAGSVRFATHGICVCLCFHVVLFATEDSRQYACHSSGIPAEKDCKLLQDHL</sequence>
<comment type="caution">
    <text evidence="1">The sequence shown here is derived from an EMBL/GenBank/DDBJ whole genome shotgun (WGS) entry which is preliminary data.</text>
</comment>
<accession>A0AAD4C614</accession>
<dbReference type="Proteomes" id="UP001194468">
    <property type="component" value="Unassembled WGS sequence"/>
</dbReference>
<dbReference type="AlphaFoldDB" id="A0AAD4C614"/>
<protein>
    <submittedName>
        <fullName evidence="1">Uncharacterized protein</fullName>
    </submittedName>
</protein>
<reference evidence="1" key="1">
    <citation type="submission" date="2019-10" db="EMBL/GenBank/DDBJ databases">
        <authorList>
            <consortium name="DOE Joint Genome Institute"/>
            <person name="Kuo A."/>
            <person name="Miyauchi S."/>
            <person name="Kiss E."/>
            <person name="Drula E."/>
            <person name="Kohler A."/>
            <person name="Sanchez-Garcia M."/>
            <person name="Andreopoulos B."/>
            <person name="Barry K.W."/>
            <person name="Bonito G."/>
            <person name="Buee M."/>
            <person name="Carver A."/>
            <person name="Chen C."/>
            <person name="Cichocki N."/>
            <person name="Clum A."/>
            <person name="Culley D."/>
            <person name="Crous P.W."/>
            <person name="Fauchery L."/>
            <person name="Girlanda M."/>
            <person name="Hayes R."/>
            <person name="Keri Z."/>
            <person name="LaButti K."/>
            <person name="Lipzen A."/>
            <person name="Lombard V."/>
            <person name="Magnuson J."/>
            <person name="Maillard F."/>
            <person name="Morin E."/>
            <person name="Murat C."/>
            <person name="Nolan M."/>
            <person name="Ohm R."/>
            <person name="Pangilinan J."/>
            <person name="Pereira M."/>
            <person name="Perotto S."/>
            <person name="Peter M."/>
            <person name="Riley R."/>
            <person name="Sitrit Y."/>
            <person name="Stielow B."/>
            <person name="Szollosi G."/>
            <person name="Zifcakova L."/>
            <person name="Stursova M."/>
            <person name="Spatafora J.W."/>
            <person name="Tedersoo L."/>
            <person name="Vaario L.-M."/>
            <person name="Yamada A."/>
            <person name="Yan M."/>
            <person name="Wang P."/>
            <person name="Xu J."/>
            <person name="Bruns T."/>
            <person name="Baldrian P."/>
            <person name="Vilgalys R."/>
            <person name="Henrissat B."/>
            <person name="Grigoriev I.V."/>
            <person name="Hibbett D."/>
            <person name="Nagy L.G."/>
            <person name="Martin F.M."/>
        </authorList>
    </citation>
    <scope>NUCLEOTIDE SEQUENCE</scope>
    <source>
        <strain evidence="1">BED1</strain>
    </source>
</reference>
<dbReference type="EMBL" id="WHUW01000002">
    <property type="protein sequence ID" value="KAF8450295.1"/>
    <property type="molecule type" value="Genomic_DNA"/>
</dbReference>
<gene>
    <name evidence="1" type="ORF">L210DRAFT_298164</name>
</gene>
<proteinExistence type="predicted"/>
<evidence type="ECO:0000313" key="1">
    <source>
        <dbReference type="EMBL" id="KAF8450295.1"/>
    </source>
</evidence>